<evidence type="ECO:0000259" key="2">
    <source>
        <dbReference type="SMART" id="SM01043"/>
    </source>
</evidence>
<dbReference type="InterPro" id="IPR051677">
    <property type="entry name" value="AfsR-DnrI-RedD_regulator"/>
</dbReference>
<dbReference type="InterPro" id="IPR005158">
    <property type="entry name" value="BTAD"/>
</dbReference>
<dbReference type="InterPro" id="IPR011990">
    <property type="entry name" value="TPR-like_helical_dom_sf"/>
</dbReference>
<dbReference type="Gene3D" id="1.25.40.10">
    <property type="entry name" value="Tetratricopeptide repeat domain"/>
    <property type="match status" value="1"/>
</dbReference>
<protein>
    <recommendedName>
        <fullName evidence="2">Bacterial transcriptional activator domain-containing protein</fullName>
    </recommendedName>
</protein>
<evidence type="ECO:0000313" key="3">
    <source>
        <dbReference type="EMBL" id="GAA3239806.1"/>
    </source>
</evidence>
<dbReference type="SUPFAM" id="SSF48452">
    <property type="entry name" value="TPR-like"/>
    <property type="match status" value="1"/>
</dbReference>
<feature type="region of interest" description="Disordered" evidence="1">
    <location>
        <begin position="151"/>
        <end position="179"/>
    </location>
</feature>
<reference evidence="4" key="1">
    <citation type="journal article" date="2019" name="Int. J. Syst. Evol. Microbiol.">
        <title>The Global Catalogue of Microorganisms (GCM) 10K type strain sequencing project: providing services to taxonomists for standard genome sequencing and annotation.</title>
        <authorList>
            <consortium name="The Broad Institute Genomics Platform"/>
            <consortium name="The Broad Institute Genome Sequencing Center for Infectious Disease"/>
            <person name="Wu L."/>
            <person name="Ma J."/>
        </authorList>
    </citation>
    <scope>NUCLEOTIDE SEQUENCE [LARGE SCALE GENOMIC DNA]</scope>
    <source>
        <strain evidence="4">JCM 9377</strain>
    </source>
</reference>
<accession>A0ABP6QLA6</accession>
<dbReference type="Pfam" id="PF03704">
    <property type="entry name" value="BTAD"/>
    <property type="match status" value="1"/>
</dbReference>
<feature type="domain" description="Bacterial transcriptional activator" evidence="2">
    <location>
        <begin position="284"/>
        <end position="422"/>
    </location>
</feature>
<dbReference type="Proteomes" id="UP001501237">
    <property type="component" value="Unassembled WGS sequence"/>
</dbReference>
<dbReference type="PANTHER" id="PTHR35807">
    <property type="entry name" value="TRANSCRIPTIONAL REGULATOR REDD-RELATED"/>
    <property type="match status" value="1"/>
</dbReference>
<dbReference type="EMBL" id="BAAAUV010000039">
    <property type="protein sequence ID" value="GAA3239806.1"/>
    <property type="molecule type" value="Genomic_DNA"/>
</dbReference>
<evidence type="ECO:0000256" key="1">
    <source>
        <dbReference type="SAM" id="MobiDB-lite"/>
    </source>
</evidence>
<keyword evidence="4" id="KW-1185">Reference proteome</keyword>
<feature type="compositionally biased region" description="Basic and acidic residues" evidence="1">
    <location>
        <begin position="153"/>
        <end position="179"/>
    </location>
</feature>
<comment type="caution">
    <text evidence="3">The sequence shown here is derived from an EMBL/GenBank/DDBJ whole genome shotgun (WGS) entry which is preliminary data.</text>
</comment>
<dbReference type="SMART" id="SM01043">
    <property type="entry name" value="BTAD"/>
    <property type="match status" value="1"/>
</dbReference>
<organism evidence="3 4">
    <name type="scientific">Actinocorallia longicatena</name>
    <dbReference type="NCBI Taxonomy" id="111803"/>
    <lineage>
        <taxon>Bacteria</taxon>
        <taxon>Bacillati</taxon>
        <taxon>Actinomycetota</taxon>
        <taxon>Actinomycetes</taxon>
        <taxon>Streptosporangiales</taxon>
        <taxon>Thermomonosporaceae</taxon>
        <taxon>Actinocorallia</taxon>
    </lineage>
</organism>
<sequence length="425" mass="45105">MSTRGDLARLLGEAGAAALLADKPDLLHAAGTSGEALTFLGGEMVTRSGLLDETTTERAAALPLLCVLSGEGEAARLRADLRVGAERAVGALVLGDWPHGTTLAVDSAGIVVDATGRHAAGLVGVRAALLDDAADRITSLITPRATGQVVKAADVEGRDDERQAASEDESQREGEREGSGKAVMVRLFGECSIQCGGERSLVVSEFGDTEALLGLLAENRGIWLPLEGSETKIWPNGDQSAERGKTVKKDIRAKVKEALGKAYADPLECARGTGYRLNADLLTCDVWEFRDLLTAASTAASAEQRKLLARAVRLYEGPFLQGVNASRLWAADRARAYSRQAAEALTTLANLEDDPAEAVQLLEEAADIVPTSENVCKERMRRYAELGRPGAVESCYAQLVDALKAAGKRPNIHTTQTYQQLTTAV</sequence>
<proteinExistence type="predicted"/>
<gene>
    <name evidence="3" type="ORF">GCM10010468_76150</name>
</gene>
<evidence type="ECO:0000313" key="4">
    <source>
        <dbReference type="Proteomes" id="UP001501237"/>
    </source>
</evidence>
<name>A0ABP6QLA6_9ACTN</name>
<dbReference type="PANTHER" id="PTHR35807:SF2">
    <property type="entry name" value="TRANSCRIPTIONAL ACTIVATOR DOMAIN"/>
    <property type="match status" value="1"/>
</dbReference>